<dbReference type="Gene3D" id="3.60.110.10">
    <property type="entry name" value="Carbon-nitrogen hydrolase"/>
    <property type="match status" value="1"/>
</dbReference>
<feature type="region of interest" description="Disordered" evidence="1">
    <location>
        <begin position="115"/>
        <end position="184"/>
    </location>
</feature>
<evidence type="ECO:0000256" key="1">
    <source>
        <dbReference type="SAM" id="MobiDB-lite"/>
    </source>
</evidence>
<dbReference type="GO" id="GO:0008418">
    <property type="term" value="F:protein-N-terminal asparagine amidohydrolase activity"/>
    <property type="evidence" value="ECO:0007669"/>
    <property type="project" value="InterPro"/>
</dbReference>
<dbReference type="GO" id="GO:0030163">
    <property type="term" value="P:protein catabolic process"/>
    <property type="evidence" value="ECO:0007669"/>
    <property type="project" value="TreeGrafter"/>
</dbReference>
<dbReference type="SUPFAM" id="SSF56317">
    <property type="entry name" value="Carbon-nitrogen hydrolase"/>
    <property type="match status" value="1"/>
</dbReference>
<dbReference type="GO" id="GO:0070773">
    <property type="term" value="F:protein-N-terminal glutamine amidohydrolase activity"/>
    <property type="evidence" value="ECO:0007669"/>
    <property type="project" value="InterPro"/>
</dbReference>
<keyword evidence="2" id="KW-0378">Hydrolase</keyword>
<feature type="compositionally biased region" description="Basic and acidic residues" evidence="1">
    <location>
        <begin position="154"/>
        <end position="163"/>
    </location>
</feature>
<keyword evidence="3" id="KW-1185">Reference proteome</keyword>
<organism evidence="2 3">
    <name type="scientific">Lunasporangiospora selenospora</name>
    <dbReference type="NCBI Taxonomy" id="979761"/>
    <lineage>
        <taxon>Eukaryota</taxon>
        <taxon>Fungi</taxon>
        <taxon>Fungi incertae sedis</taxon>
        <taxon>Mucoromycota</taxon>
        <taxon>Mortierellomycotina</taxon>
        <taxon>Mortierellomycetes</taxon>
        <taxon>Mortierellales</taxon>
        <taxon>Mortierellaceae</taxon>
        <taxon>Lunasporangiospora</taxon>
    </lineage>
</organism>
<gene>
    <name evidence="2" type="primary">NTA1</name>
    <name evidence="2" type="ORF">BGW38_004969</name>
</gene>
<name>A0A9P6FPF3_9FUNG</name>
<dbReference type="Proteomes" id="UP000780801">
    <property type="component" value="Unassembled WGS sequence"/>
</dbReference>
<accession>A0A9P6FPF3</accession>
<feature type="compositionally biased region" description="Acidic residues" evidence="1">
    <location>
        <begin position="164"/>
        <end position="183"/>
    </location>
</feature>
<protein>
    <submittedName>
        <fullName evidence="2">Carbon-nitrogen hydrolase</fullName>
    </submittedName>
</protein>
<dbReference type="PANTHER" id="PTHR11750:SF26">
    <property type="entry name" value="PROTEIN N-TERMINAL AMIDASE"/>
    <property type="match status" value="1"/>
</dbReference>
<dbReference type="OrthoDB" id="201515at2759"/>
<feature type="compositionally biased region" description="Low complexity" evidence="1">
    <location>
        <begin position="117"/>
        <end position="150"/>
    </location>
</feature>
<proteinExistence type="predicted"/>
<sequence length="263" mass="28997">MVGYPEKRVVAEAGSEEEKEEYFNSTCLVSPKGTLVSTYSKTFLYYTDENWAQEGPGFQSTDIEGLGKVGFGICMDVNPRQFKAPFEAFEFSNFHLDQKSKLILCSMAWNKAEEESVSATTSTTNPATTTTATTTTTTTTATQSTPGSTPGEEGPNRNQKEDGNDNDSDMWEDEDNDETDADGIQDQMTQYETIQYWAVRMSPYYRQKTKPFQEAYVVIANRIGREPGACFVGSSCVLHLGKSGPKVLGVLPVNVEGLLSVEI</sequence>
<dbReference type="PANTHER" id="PTHR11750">
    <property type="entry name" value="PROTEIN N-TERMINAL AMIDASE"/>
    <property type="match status" value="1"/>
</dbReference>
<dbReference type="AlphaFoldDB" id="A0A9P6FPF3"/>
<evidence type="ECO:0000313" key="3">
    <source>
        <dbReference type="Proteomes" id="UP000780801"/>
    </source>
</evidence>
<dbReference type="EMBL" id="JAABOA010003156">
    <property type="protein sequence ID" value="KAF9578972.1"/>
    <property type="molecule type" value="Genomic_DNA"/>
</dbReference>
<dbReference type="InterPro" id="IPR039703">
    <property type="entry name" value="Nta1"/>
</dbReference>
<reference evidence="2" key="1">
    <citation type="journal article" date="2020" name="Fungal Divers.">
        <title>Resolving the Mortierellaceae phylogeny through synthesis of multi-gene phylogenetics and phylogenomics.</title>
        <authorList>
            <person name="Vandepol N."/>
            <person name="Liber J."/>
            <person name="Desiro A."/>
            <person name="Na H."/>
            <person name="Kennedy M."/>
            <person name="Barry K."/>
            <person name="Grigoriev I.V."/>
            <person name="Miller A.N."/>
            <person name="O'Donnell K."/>
            <person name="Stajich J.E."/>
            <person name="Bonito G."/>
        </authorList>
    </citation>
    <scope>NUCLEOTIDE SEQUENCE</scope>
    <source>
        <strain evidence="2">KOD1015</strain>
    </source>
</reference>
<evidence type="ECO:0000313" key="2">
    <source>
        <dbReference type="EMBL" id="KAF9578972.1"/>
    </source>
</evidence>
<dbReference type="InterPro" id="IPR036526">
    <property type="entry name" value="C-N_Hydrolase_sf"/>
</dbReference>
<comment type="caution">
    <text evidence="2">The sequence shown here is derived from an EMBL/GenBank/DDBJ whole genome shotgun (WGS) entry which is preliminary data.</text>
</comment>